<feature type="region of interest" description="Disordered" evidence="1">
    <location>
        <begin position="72"/>
        <end position="99"/>
    </location>
</feature>
<name>A0A833J673_9HYPH</name>
<evidence type="ECO:0008006" key="6">
    <source>
        <dbReference type="Google" id="ProtNLM"/>
    </source>
</evidence>
<dbReference type="AlphaFoldDB" id="A0A833J673"/>
<protein>
    <recommendedName>
        <fullName evidence="6">Toprim domain-containing protein</fullName>
    </recommendedName>
</protein>
<comment type="caution">
    <text evidence="4">The sequence shown here is derived from an EMBL/GenBank/DDBJ whole genome shotgun (WGS) entry which is preliminary data.</text>
</comment>
<evidence type="ECO:0000313" key="4">
    <source>
        <dbReference type="EMBL" id="KAB7785378.1"/>
    </source>
</evidence>
<evidence type="ECO:0000259" key="2">
    <source>
        <dbReference type="Pfam" id="PF13362"/>
    </source>
</evidence>
<reference evidence="4 5" key="1">
    <citation type="submission" date="2019-10" db="EMBL/GenBank/DDBJ databases">
        <title>Draft Genome Sequence of the Caffeine Degrading Methylotroph Methylorubrum populi PINKEL.</title>
        <authorList>
            <person name="Dawson S.C."/>
            <person name="Zhang X."/>
            <person name="Wright M.E."/>
            <person name="Sharma G."/>
            <person name="Langner J.T."/>
            <person name="Ditty J.L."/>
            <person name="Subuyuj G.A."/>
        </authorList>
    </citation>
    <scope>NUCLEOTIDE SEQUENCE [LARGE SCALE GENOMIC DNA]</scope>
    <source>
        <strain evidence="4 5">Pinkel</strain>
    </source>
</reference>
<evidence type="ECO:0000256" key="1">
    <source>
        <dbReference type="SAM" id="MobiDB-lite"/>
    </source>
</evidence>
<dbReference type="InterPro" id="IPR006171">
    <property type="entry name" value="TOPRIM_dom"/>
</dbReference>
<evidence type="ECO:0000313" key="5">
    <source>
        <dbReference type="Proteomes" id="UP000469949"/>
    </source>
</evidence>
<dbReference type="Proteomes" id="UP000469949">
    <property type="component" value="Unassembled WGS sequence"/>
</dbReference>
<organism evidence="4 5">
    <name type="scientific">Methylorubrum populi</name>
    <dbReference type="NCBI Taxonomy" id="223967"/>
    <lineage>
        <taxon>Bacteria</taxon>
        <taxon>Pseudomonadati</taxon>
        <taxon>Pseudomonadota</taxon>
        <taxon>Alphaproteobacteria</taxon>
        <taxon>Hyphomicrobiales</taxon>
        <taxon>Methylobacteriaceae</taxon>
        <taxon>Methylorubrum</taxon>
    </lineage>
</organism>
<evidence type="ECO:0000259" key="3">
    <source>
        <dbReference type="Pfam" id="PF23639"/>
    </source>
</evidence>
<dbReference type="InterPro" id="IPR055570">
    <property type="entry name" value="DUF7146"/>
</dbReference>
<dbReference type="Pfam" id="PF23639">
    <property type="entry name" value="DUF7146"/>
    <property type="match status" value="1"/>
</dbReference>
<accession>A0A833J673</accession>
<feature type="domain" description="DUF7146" evidence="3">
    <location>
        <begin position="102"/>
        <end position="205"/>
    </location>
</feature>
<dbReference type="Pfam" id="PF13362">
    <property type="entry name" value="Toprim_3"/>
    <property type="match status" value="1"/>
</dbReference>
<feature type="domain" description="Toprim" evidence="2">
    <location>
        <begin position="216"/>
        <end position="307"/>
    </location>
</feature>
<sequence>MTLDEIAKKLGGKIIAGKVRAPGINRSAGSQSLAISLAPDLRGGIHVHDFRDGRHLENKGWVLERLGIEPEPPRGKGSWRARARDPKAEQAARTKEAADDARRTQLALSIWHETRSPYGTPVERYLVEQRGLRMPPEAAGHAIRFHPACPFFGERVPAMVALVRDIRTDQPVAIHRTALDRQGRKVKVGKSDRSTLGPVGHGAIKLTPDDAVCQCLGIGEGIESVLSIQLLPAFGHTAVWSLISSGGIERFPVLSGLGALWIAVDHDQAGIDASRDCAARYRRAGAETFLVTPRKPGTDLNDFFQTKEAGNAA</sequence>
<dbReference type="RefSeq" id="WP_152276781.1">
    <property type="nucleotide sequence ID" value="NZ_WEKV01000009.1"/>
</dbReference>
<feature type="compositionally biased region" description="Basic and acidic residues" evidence="1">
    <location>
        <begin position="82"/>
        <end position="99"/>
    </location>
</feature>
<dbReference type="EMBL" id="WEKV01000009">
    <property type="protein sequence ID" value="KAB7785378.1"/>
    <property type="molecule type" value="Genomic_DNA"/>
</dbReference>
<proteinExistence type="predicted"/>
<gene>
    <name evidence="4" type="ORF">F8B43_1879</name>
</gene>